<evidence type="ECO:0000256" key="5">
    <source>
        <dbReference type="SAM" id="Phobius"/>
    </source>
</evidence>
<feature type="transmembrane region" description="Helical" evidence="5">
    <location>
        <begin position="67"/>
        <end position="87"/>
    </location>
</feature>
<dbReference type="Proteomes" id="UP000183922">
    <property type="component" value="Unassembled WGS sequence"/>
</dbReference>
<reference evidence="6 7" key="1">
    <citation type="journal article" date="2016" name="Environ. Microbiol.">
        <title>Genomic resolution of a cold subsurface aquifer community provides metabolic insights for novel microbes adapted to high CO concentrations.</title>
        <authorList>
            <person name="Probst A.J."/>
            <person name="Castelle C.J."/>
            <person name="Singh A."/>
            <person name="Brown C.T."/>
            <person name="Anantharaman K."/>
            <person name="Sharon I."/>
            <person name="Hug L.A."/>
            <person name="Burstein D."/>
            <person name="Emerson J.B."/>
            <person name="Thomas B.C."/>
            <person name="Banfield J.F."/>
        </authorList>
    </citation>
    <scope>NUCLEOTIDE SEQUENCE [LARGE SCALE GENOMIC DNA]</scope>
    <source>
        <strain evidence="6">CG2_30_39_24</strain>
    </source>
</reference>
<organism evidence="6 7">
    <name type="scientific">Candidatus Kuenenbacteria bacterium CG2_30_39_24</name>
    <dbReference type="NCBI Taxonomy" id="1805236"/>
    <lineage>
        <taxon>Bacteria</taxon>
        <taxon>Candidatus Kueneniibacteriota</taxon>
    </lineage>
</organism>
<feature type="transmembrane region" description="Helical" evidence="5">
    <location>
        <begin position="107"/>
        <end position="128"/>
    </location>
</feature>
<evidence type="ECO:0000256" key="4">
    <source>
        <dbReference type="ARBA" id="ARBA00023136"/>
    </source>
</evidence>
<accession>A0A1J5FFJ1</accession>
<dbReference type="InterPro" id="IPR003825">
    <property type="entry name" value="Colicin-V_CvpA"/>
</dbReference>
<evidence type="ECO:0000256" key="2">
    <source>
        <dbReference type="ARBA" id="ARBA00022692"/>
    </source>
</evidence>
<dbReference type="GO" id="GO:0016020">
    <property type="term" value="C:membrane"/>
    <property type="evidence" value="ECO:0007669"/>
    <property type="project" value="UniProtKB-SubCell"/>
</dbReference>
<dbReference type="PANTHER" id="PTHR37306:SF1">
    <property type="entry name" value="COLICIN V PRODUCTION PROTEIN"/>
    <property type="match status" value="1"/>
</dbReference>
<dbReference type="Pfam" id="PF02674">
    <property type="entry name" value="Colicin_V"/>
    <property type="match status" value="1"/>
</dbReference>
<feature type="transmembrane region" description="Helical" evidence="5">
    <location>
        <begin position="6"/>
        <end position="21"/>
    </location>
</feature>
<comment type="subcellular location">
    <subcellularLocation>
        <location evidence="1">Membrane</location>
        <topology evidence="1">Multi-pass membrane protein</topology>
    </subcellularLocation>
</comment>
<feature type="transmembrane region" description="Helical" evidence="5">
    <location>
        <begin position="148"/>
        <end position="167"/>
    </location>
</feature>
<dbReference type="GO" id="GO:0009403">
    <property type="term" value="P:toxin biosynthetic process"/>
    <property type="evidence" value="ECO:0007669"/>
    <property type="project" value="InterPro"/>
</dbReference>
<feature type="transmembrane region" description="Helical" evidence="5">
    <location>
        <begin position="28"/>
        <end position="47"/>
    </location>
</feature>
<sequence length="184" mass="20447">MLIVDIILLIIILGFFIHGWQQGLIRTLAGLIGIILGIIIASHLYIQLADWLTVIPFFKHHESLSKIISFIAILFVVNGIIGVGGWLIEKTFNILSFVPFLKTINKLAGGVLGLISGIILLGIAIVIITAIENPLTYYLLGYLQESYIAPWLVTIIGLLSPLWPEVIKKTTKIIQSLPYYKIPF</sequence>
<evidence type="ECO:0008006" key="8">
    <source>
        <dbReference type="Google" id="ProtNLM"/>
    </source>
</evidence>
<evidence type="ECO:0000256" key="1">
    <source>
        <dbReference type="ARBA" id="ARBA00004141"/>
    </source>
</evidence>
<protein>
    <recommendedName>
        <fullName evidence="8">Colicin V production protein</fullName>
    </recommendedName>
</protein>
<comment type="caution">
    <text evidence="6">The sequence shown here is derived from an EMBL/GenBank/DDBJ whole genome shotgun (WGS) entry which is preliminary data.</text>
</comment>
<keyword evidence="2 5" id="KW-0812">Transmembrane</keyword>
<evidence type="ECO:0000256" key="3">
    <source>
        <dbReference type="ARBA" id="ARBA00022989"/>
    </source>
</evidence>
<evidence type="ECO:0000313" key="7">
    <source>
        <dbReference type="Proteomes" id="UP000183922"/>
    </source>
</evidence>
<dbReference type="STRING" id="1805236.AUK13_01415"/>
<keyword evidence="3 5" id="KW-1133">Transmembrane helix</keyword>
<gene>
    <name evidence="6" type="ORF">AUK13_01415</name>
</gene>
<dbReference type="AlphaFoldDB" id="A0A1J5FFJ1"/>
<proteinExistence type="predicted"/>
<dbReference type="EMBL" id="MNYR01000021">
    <property type="protein sequence ID" value="OIP56250.1"/>
    <property type="molecule type" value="Genomic_DNA"/>
</dbReference>
<dbReference type="PANTHER" id="PTHR37306">
    <property type="entry name" value="COLICIN V PRODUCTION PROTEIN"/>
    <property type="match status" value="1"/>
</dbReference>
<name>A0A1J5FFJ1_9BACT</name>
<keyword evidence="4 5" id="KW-0472">Membrane</keyword>
<evidence type="ECO:0000313" key="6">
    <source>
        <dbReference type="EMBL" id="OIP56250.1"/>
    </source>
</evidence>